<reference evidence="1 2" key="1">
    <citation type="journal article" date="2016" name="Genome Announc.">
        <title>Complete Genome Sequence of Methylobacterium populi P-1M, Isolated from Pink-Pigmented Household Biofilm.</title>
        <authorList>
            <person name="Morohoshi T."/>
            <person name="Ikeda T."/>
        </authorList>
    </citation>
    <scope>NUCLEOTIDE SEQUENCE [LARGE SCALE GENOMIC DNA]</scope>
    <source>
        <strain evidence="1 2">P-1M</strain>
    </source>
</reference>
<accession>A0A160PN10</accession>
<gene>
    <name evidence="1" type="ORF">MPPM_4835</name>
</gene>
<evidence type="ECO:0000313" key="2">
    <source>
        <dbReference type="Proteomes" id="UP000218288"/>
    </source>
</evidence>
<organism evidence="1 2">
    <name type="scientific">Methylorubrum populi</name>
    <dbReference type="NCBI Taxonomy" id="223967"/>
    <lineage>
        <taxon>Bacteria</taxon>
        <taxon>Pseudomonadati</taxon>
        <taxon>Pseudomonadota</taxon>
        <taxon>Alphaproteobacteria</taxon>
        <taxon>Hyphomicrobiales</taxon>
        <taxon>Methylobacteriaceae</taxon>
        <taxon>Methylorubrum</taxon>
    </lineage>
</organism>
<proteinExistence type="predicted"/>
<dbReference type="AlphaFoldDB" id="A0A160PN10"/>
<dbReference type="RefSeq" id="WP_096487166.1">
    <property type="nucleotide sequence ID" value="NZ_AP014809.1"/>
</dbReference>
<evidence type="ECO:0000313" key="1">
    <source>
        <dbReference type="EMBL" id="BAU93440.1"/>
    </source>
</evidence>
<dbReference type="EMBL" id="AP014809">
    <property type="protein sequence ID" value="BAU93440.1"/>
    <property type="molecule type" value="Genomic_DNA"/>
</dbReference>
<sequence length="113" mass="12612">MSKPWFMAAPCKHCPFRRDVKPFLRPDRATELAYATENPYSEFYCHKTLDYDGDEGEPEATAGTLVCAGFLSMQLDATGHQAPEGFSPSPLAYGDRWEMIEACEEAAEREALA</sequence>
<dbReference type="Proteomes" id="UP000218288">
    <property type="component" value="Chromosome"/>
</dbReference>
<dbReference type="OrthoDB" id="7509163at2"/>
<name>A0A160PN10_9HYPH</name>
<protein>
    <submittedName>
        <fullName evidence="1">Uncharacterized protein</fullName>
    </submittedName>
</protein>